<evidence type="ECO:0000313" key="2">
    <source>
        <dbReference type="EMBL" id="ENY99360.1"/>
    </source>
</evidence>
<dbReference type="EMBL" id="AGYT01000022">
    <property type="protein sequence ID" value="ENY99360.1"/>
    <property type="molecule type" value="Genomic_DNA"/>
</dbReference>
<organism evidence="2 3">
    <name type="scientific">Clostridium thermobutyricum</name>
    <dbReference type="NCBI Taxonomy" id="29372"/>
    <lineage>
        <taxon>Bacteria</taxon>
        <taxon>Bacillati</taxon>
        <taxon>Bacillota</taxon>
        <taxon>Clostridia</taxon>
        <taxon>Eubacteriales</taxon>
        <taxon>Clostridiaceae</taxon>
        <taxon>Clostridium</taxon>
    </lineage>
</organism>
<feature type="transmembrane region" description="Helical" evidence="1">
    <location>
        <begin position="6"/>
        <end position="27"/>
    </location>
</feature>
<name>N9W8J2_9CLOT</name>
<feature type="transmembrane region" description="Helical" evidence="1">
    <location>
        <begin position="39"/>
        <end position="55"/>
    </location>
</feature>
<dbReference type="Proteomes" id="UP000013097">
    <property type="component" value="Unassembled WGS sequence"/>
</dbReference>
<evidence type="ECO:0000313" key="3">
    <source>
        <dbReference type="Proteomes" id="UP000013097"/>
    </source>
</evidence>
<dbReference type="RefSeq" id="WP_002599686.1">
    <property type="nucleotide sequence ID" value="NZ_KB850959.1"/>
</dbReference>
<keyword evidence="1" id="KW-0472">Membrane</keyword>
<reference evidence="2 3" key="1">
    <citation type="submission" date="2013-01" db="EMBL/GenBank/DDBJ databases">
        <title>The Genome Sequence of Clostridium colicanis 209318.</title>
        <authorList>
            <consortium name="The Broad Institute Genome Sequencing Platform"/>
            <person name="Earl A."/>
            <person name="Ward D."/>
            <person name="Feldgarden M."/>
            <person name="Gevers D."/>
            <person name="Courvalin P."/>
            <person name="Lambert T."/>
            <person name="Walker B."/>
            <person name="Young S.K."/>
            <person name="Zeng Q."/>
            <person name="Gargeya S."/>
            <person name="Fitzgerald M."/>
            <person name="Haas B."/>
            <person name="Abouelleil A."/>
            <person name="Alvarado L."/>
            <person name="Arachchi H.M."/>
            <person name="Berlin A.M."/>
            <person name="Chapman S.B."/>
            <person name="Dewar J."/>
            <person name="Goldberg J."/>
            <person name="Griggs A."/>
            <person name="Gujja S."/>
            <person name="Hansen M."/>
            <person name="Howarth C."/>
            <person name="Imamovic A."/>
            <person name="Larimer J."/>
            <person name="McCowan C."/>
            <person name="Murphy C."/>
            <person name="Neiman D."/>
            <person name="Pearson M."/>
            <person name="Priest M."/>
            <person name="Roberts A."/>
            <person name="Saif S."/>
            <person name="Shea T."/>
            <person name="Sisk P."/>
            <person name="Sykes S."/>
            <person name="Wortman J."/>
            <person name="Nusbaum C."/>
            <person name="Birren B."/>
        </authorList>
    </citation>
    <scope>NUCLEOTIDE SEQUENCE [LARGE SCALE GENOMIC DNA]</scope>
    <source>
        <strain evidence="2 3">209318</strain>
    </source>
</reference>
<dbReference type="AlphaFoldDB" id="N9W8J2"/>
<keyword evidence="1" id="KW-1133">Transmembrane helix</keyword>
<comment type="caution">
    <text evidence="2">The sequence shown here is derived from an EMBL/GenBank/DDBJ whole genome shotgun (WGS) entry which is preliminary data.</text>
</comment>
<keyword evidence="3" id="KW-1185">Reference proteome</keyword>
<gene>
    <name evidence="2" type="ORF">HMPREF1092_03246</name>
</gene>
<protein>
    <submittedName>
        <fullName evidence="2">Uncharacterized protein</fullName>
    </submittedName>
</protein>
<accession>N9W8J2</accession>
<evidence type="ECO:0000256" key="1">
    <source>
        <dbReference type="SAM" id="Phobius"/>
    </source>
</evidence>
<proteinExistence type="predicted"/>
<dbReference type="HOGENOM" id="CLU_3006078_0_0_9"/>
<keyword evidence="1" id="KW-0812">Transmembrane</keyword>
<sequence length="56" mass="6143">MILVNILVTILGLIMFVLGIYGIFGSIIGKIANFDDNKIIIPIFITIIGFALIIIH</sequence>
<dbReference type="PATRIC" id="fig|999411.4.peg.3161"/>